<evidence type="ECO:0000313" key="11">
    <source>
        <dbReference type="EMBL" id="ACO14645.1"/>
    </source>
</evidence>
<comment type="subcellular location">
    <subcellularLocation>
        <location evidence="2 10">Cytoplasm</location>
    </subcellularLocation>
</comment>
<evidence type="ECO:0000256" key="9">
    <source>
        <dbReference type="ARBA" id="ARBA00044820"/>
    </source>
</evidence>
<dbReference type="InterPro" id="IPR037218">
    <property type="entry name" value="PTPA_sf"/>
</dbReference>
<dbReference type="SUPFAM" id="SSF140984">
    <property type="entry name" value="PTPA-like"/>
    <property type="match status" value="1"/>
</dbReference>
<dbReference type="GO" id="GO:0007052">
    <property type="term" value="P:mitotic spindle organization"/>
    <property type="evidence" value="ECO:0007669"/>
    <property type="project" value="TreeGrafter"/>
</dbReference>
<evidence type="ECO:0000256" key="4">
    <source>
        <dbReference type="ARBA" id="ARBA00013194"/>
    </source>
</evidence>
<dbReference type="PANTHER" id="PTHR10012:SF0">
    <property type="entry name" value="SERINE_THREONINE-PROTEIN PHOSPHATASE 2A ACTIVATOR"/>
    <property type="match status" value="1"/>
</dbReference>
<dbReference type="GO" id="GO:0000159">
    <property type="term" value="C:protein phosphatase type 2A complex"/>
    <property type="evidence" value="ECO:0007669"/>
    <property type="project" value="TreeGrafter"/>
</dbReference>
<dbReference type="Gene3D" id="1.20.120.1150">
    <property type="match status" value="1"/>
</dbReference>
<reference evidence="11" key="1">
    <citation type="submission" date="2009-03" db="EMBL/GenBank/DDBJ databases">
        <title>Caligus clemensi ESTs and full-length cDNAs.</title>
        <authorList>
            <person name="Yasuike M."/>
            <person name="von Schalburg K."/>
            <person name="Cooper G."/>
            <person name="Leong J."/>
            <person name="Jones S.R.M."/>
            <person name="Koop B.F."/>
        </authorList>
    </citation>
    <scope>NUCLEOTIDE SEQUENCE</scope>
    <source>
        <tissue evidence="11">Whole</tissue>
    </source>
</reference>
<evidence type="ECO:0000256" key="7">
    <source>
        <dbReference type="ARBA" id="ARBA00023235"/>
    </source>
</evidence>
<organism evidence="11">
    <name type="scientific">Caligus clemensi</name>
    <name type="common">Sea louse</name>
    <dbReference type="NCBI Taxonomy" id="344056"/>
    <lineage>
        <taxon>Eukaryota</taxon>
        <taxon>Metazoa</taxon>
        <taxon>Ecdysozoa</taxon>
        <taxon>Arthropoda</taxon>
        <taxon>Crustacea</taxon>
        <taxon>Multicrustacea</taxon>
        <taxon>Hexanauplia</taxon>
        <taxon>Copepoda</taxon>
        <taxon>Siphonostomatoida</taxon>
        <taxon>Caligidae</taxon>
        <taxon>Caligus</taxon>
    </lineage>
</organism>
<dbReference type="CDD" id="cd04087">
    <property type="entry name" value="PTPA"/>
    <property type="match status" value="1"/>
</dbReference>
<gene>
    <name evidence="11" type="primary">PTPA</name>
</gene>
<dbReference type="InterPro" id="IPR004327">
    <property type="entry name" value="Phstyr_phstse_ac"/>
</dbReference>
<evidence type="ECO:0000256" key="10">
    <source>
        <dbReference type="RuleBase" id="RU361210"/>
    </source>
</evidence>
<dbReference type="FunFam" id="1.20.120.1150:FF:000002">
    <property type="entry name" value="Serine/threonine-protein phosphatase 2A activator"/>
    <property type="match status" value="1"/>
</dbReference>
<dbReference type="GO" id="GO:0005634">
    <property type="term" value="C:nucleus"/>
    <property type="evidence" value="ECO:0007669"/>
    <property type="project" value="TreeGrafter"/>
</dbReference>
<dbReference type="AlphaFoldDB" id="C1C042"/>
<dbReference type="EMBL" id="BT080221">
    <property type="protein sequence ID" value="ACO14645.1"/>
    <property type="molecule type" value="mRNA"/>
</dbReference>
<dbReference type="PIRSF" id="PIRSF016325">
    <property type="entry name" value="Phstyr_phstse_ac"/>
    <property type="match status" value="1"/>
</dbReference>
<dbReference type="PANTHER" id="PTHR10012">
    <property type="entry name" value="SERINE/THREONINE-PROTEIN PHOSPHATASE 2A REGULATORY SUBUNIT B"/>
    <property type="match status" value="1"/>
</dbReference>
<dbReference type="GO" id="GO:0008160">
    <property type="term" value="F:protein tyrosine phosphatase activator activity"/>
    <property type="evidence" value="ECO:0007669"/>
    <property type="project" value="TreeGrafter"/>
</dbReference>
<keyword evidence="7 10" id="KW-0413">Isomerase</keyword>
<evidence type="ECO:0000256" key="1">
    <source>
        <dbReference type="ARBA" id="ARBA00000971"/>
    </source>
</evidence>
<sequence>MALESDPLLKHIPGCPFASDYVVPQKEVKSIEDVKRWENSEAYQEYLGFIIHIGDRIQNKKISNAGVPGKATSLLMDILSTLNEWIDEIPLEDQGQRFGNKSFRVWCARLKDRALDLLDPLIPIETARNEALVYFVHSFGDATRIDYGTGHEMSFIQFLCSLFRIGVFGDSDKEFVGLKLFQNYMNLSRRLQRHYMLEPAGSQGVWSLDDYQFVAFIWGAAQLIGNRAVKPKSISNYELAEALAEDYHLFACIHYISTVKTGPFAEHSNQLWNISAVPTWEKINSGLIKMYKAEVLSKFPVIQHVYFGSIFNLKLHPPPTKV</sequence>
<protein>
    <recommendedName>
        <fullName evidence="8 10">Serine/threonine-protein phosphatase 2A activator</fullName>
        <ecNumber evidence="4 10">5.2.1.8</ecNumber>
    </recommendedName>
    <alternativeName>
        <fullName evidence="9 10">Phosphotyrosyl phosphatase activator</fullName>
    </alternativeName>
</protein>
<evidence type="ECO:0000256" key="2">
    <source>
        <dbReference type="ARBA" id="ARBA00004496"/>
    </source>
</evidence>
<dbReference type="Pfam" id="PF03095">
    <property type="entry name" value="PTPA"/>
    <property type="match status" value="1"/>
</dbReference>
<evidence type="ECO:0000256" key="6">
    <source>
        <dbReference type="ARBA" id="ARBA00023110"/>
    </source>
</evidence>
<comment type="similarity">
    <text evidence="3 10">Belongs to the PTPA-type PPIase family.</text>
</comment>
<name>C1C042_CALCM</name>
<accession>C1C042</accession>
<keyword evidence="5 10" id="KW-0963">Cytoplasm</keyword>
<evidence type="ECO:0000256" key="8">
    <source>
        <dbReference type="ARBA" id="ARBA00044786"/>
    </source>
</evidence>
<keyword evidence="6 10" id="KW-0697">Rotamase</keyword>
<dbReference type="EC" id="5.2.1.8" evidence="4 10"/>
<dbReference type="GO" id="GO:0005737">
    <property type="term" value="C:cytoplasm"/>
    <property type="evidence" value="ECO:0007669"/>
    <property type="project" value="UniProtKB-SubCell"/>
</dbReference>
<evidence type="ECO:0000256" key="5">
    <source>
        <dbReference type="ARBA" id="ARBA00022490"/>
    </source>
</evidence>
<proteinExistence type="evidence at transcript level"/>
<comment type="catalytic activity">
    <reaction evidence="1 10">
        <text>[protein]-peptidylproline (omega=180) = [protein]-peptidylproline (omega=0)</text>
        <dbReference type="Rhea" id="RHEA:16237"/>
        <dbReference type="Rhea" id="RHEA-COMP:10747"/>
        <dbReference type="Rhea" id="RHEA-COMP:10748"/>
        <dbReference type="ChEBI" id="CHEBI:83833"/>
        <dbReference type="ChEBI" id="CHEBI:83834"/>
        <dbReference type="EC" id="5.2.1.8"/>
    </reaction>
</comment>
<comment type="function">
    <text evidence="10">PPIases accelerate the folding of proteins. It catalyzes the cis-trans isomerization of proline imidic peptide bonds in oligopeptides.</text>
</comment>
<dbReference type="InterPro" id="IPR043170">
    <property type="entry name" value="PTPA_C_lid"/>
</dbReference>
<dbReference type="GO" id="GO:0003755">
    <property type="term" value="F:peptidyl-prolyl cis-trans isomerase activity"/>
    <property type="evidence" value="ECO:0007669"/>
    <property type="project" value="UniProtKB-KW"/>
</dbReference>
<evidence type="ECO:0000256" key="3">
    <source>
        <dbReference type="ARBA" id="ARBA00011019"/>
    </source>
</evidence>